<evidence type="ECO:0000313" key="6">
    <source>
        <dbReference type="Proteomes" id="UP000284395"/>
    </source>
</evidence>
<sequence>MQGHASDLVAMDIGGTHARFALARFTADGGIELDEPVTLKTSDYVSLQTAWEEFERRVEGPVPRRASLALAAPIQGETVRLTNNSWVIHIGALDTQLGLEKVTVLNDFAAVAHAVARAPEDQFLHLTGPDKPLPENGTVSVIGPGTGLGVAQFYRVDGTYHVQASEGGHANFAPVDHIEDELMKRLRHLHRRVSVERVVSGPGIVGIYETLASLEHRSVEKLDDRTIWERGLDRSDMLAVNAIERFCMALGSASGDFALTHGASAVVMAGGLGYRIRHVLHYAGFGERFRFKGRYEPLMASIPVKFITHPQPGLFGAAAAFQREHLSEKA</sequence>
<evidence type="ECO:0000313" key="5">
    <source>
        <dbReference type="EMBL" id="RKF21050.1"/>
    </source>
</evidence>
<evidence type="ECO:0000256" key="1">
    <source>
        <dbReference type="ARBA" id="ARBA00022679"/>
    </source>
</evidence>
<keyword evidence="1 3" id="KW-0808">Transferase</keyword>
<keyword evidence="3" id="KW-0067">ATP-binding</keyword>
<keyword evidence="3" id="KW-0547">Nucleotide-binding</keyword>
<dbReference type="SUPFAM" id="SSF53067">
    <property type="entry name" value="Actin-like ATPase domain"/>
    <property type="match status" value="1"/>
</dbReference>
<dbReference type="OrthoDB" id="9800595at2"/>
<dbReference type="GO" id="GO:0005829">
    <property type="term" value="C:cytosol"/>
    <property type="evidence" value="ECO:0007669"/>
    <property type="project" value="TreeGrafter"/>
</dbReference>
<dbReference type="CDD" id="cd24008">
    <property type="entry name" value="ASKHA_NBD_GLK"/>
    <property type="match status" value="1"/>
</dbReference>
<dbReference type="GO" id="GO:0004340">
    <property type="term" value="F:glucokinase activity"/>
    <property type="evidence" value="ECO:0007669"/>
    <property type="project" value="UniProtKB-UniRule"/>
</dbReference>
<dbReference type="Proteomes" id="UP000284395">
    <property type="component" value="Unassembled WGS sequence"/>
</dbReference>
<name>A0A420EK75_9SPHN</name>
<dbReference type="Gene3D" id="3.30.420.40">
    <property type="match status" value="1"/>
</dbReference>
<dbReference type="RefSeq" id="WP_120324548.1">
    <property type="nucleotide sequence ID" value="NZ_RAPF01000004.1"/>
</dbReference>
<dbReference type="InterPro" id="IPR043129">
    <property type="entry name" value="ATPase_NBD"/>
</dbReference>
<dbReference type="Gene3D" id="3.40.367.20">
    <property type="match status" value="1"/>
</dbReference>
<dbReference type="GO" id="GO:0005524">
    <property type="term" value="F:ATP binding"/>
    <property type="evidence" value="ECO:0007669"/>
    <property type="project" value="UniProtKB-UniRule"/>
</dbReference>
<reference evidence="5 6" key="1">
    <citation type="submission" date="2018-09" db="EMBL/GenBank/DDBJ databases">
        <title>Altererythrobacter spongiae sp. nov., isolated from a marine sponge.</title>
        <authorList>
            <person name="Zhuang L."/>
            <person name="Luo L."/>
        </authorList>
    </citation>
    <scope>NUCLEOTIDE SEQUENCE [LARGE SCALE GENOMIC DNA]</scope>
    <source>
        <strain evidence="5 6">HN-Y73</strain>
    </source>
</reference>
<dbReference type="NCBIfam" id="TIGR00749">
    <property type="entry name" value="glk"/>
    <property type="match status" value="1"/>
</dbReference>
<comment type="subcellular location">
    <subcellularLocation>
        <location evidence="3">Cytoplasm</location>
    </subcellularLocation>
</comment>
<dbReference type="InterPro" id="IPR003836">
    <property type="entry name" value="Glucokinase"/>
</dbReference>
<proteinExistence type="inferred from homology"/>
<dbReference type="EMBL" id="RAPF01000004">
    <property type="protein sequence ID" value="RKF21050.1"/>
    <property type="molecule type" value="Genomic_DNA"/>
</dbReference>
<gene>
    <name evidence="3 5" type="primary">glk</name>
    <name evidence="5" type="ORF">D6851_08885</name>
</gene>
<dbReference type="AlphaFoldDB" id="A0A420EK75"/>
<dbReference type="EC" id="2.7.1.2" evidence="3"/>
<dbReference type="PANTHER" id="PTHR47690:SF1">
    <property type="entry name" value="GLUCOKINASE"/>
    <property type="match status" value="1"/>
</dbReference>
<dbReference type="PANTHER" id="PTHR47690">
    <property type="entry name" value="GLUCOKINASE"/>
    <property type="match status" value="1"/>
</dbReference>
<feature type="binding site" evidence="3">
    <location>
        <begin position="11"/>
        <end position="16"/>
    </location>
    <ligand>
        <name>ATP</name>
        <dbReference type="ChEBI" id="CHEBI:30616"/>
    </ligand>
</feature>
<evidence type="ECO:0000256" key="4">
    <source>
        <dbReference type="RuleBase" id="RU004046"/>
    </source>
</evidence>
<dbReference type="Pfam" id="PF02685">
    <property type="entry name" value="Glucokinase"/>
    <property type="match status" value="1"/>
</dbReference>
<comment type="catalytic activity">
    <reaction evidence="3">
        <text>D-glucose + ATP = D-glucose 6-phosphate + ADP + H(+)</text>
        <dbReference type="Rhea" id="RHEA:17825"/>
        <dbReference type="ChEBI" id="CHEBI:4167"/>
        <dbReference type="ChEBI" id="CHEBI:15378"/>
        <dbReference type="ChEBI" id="CHEBI:30616"/>
        <dbReference type="ChEBI" id="CHEBI:61548"/>
        <dbReference type="ChEBI" id="CHEBI:456216"/>
        <dbReference type="EC" id="2.7.1.2"/>
    </reaction>
</comment>
<protein>
    <recommendedName>
        <fullName evidence="3">Glucokinase</fullName>
        <ecNumber evidence="3">2.7.1.2</ecNumber>
    </recommendedName>
    <alternativeName>
        <fullName evidence="3">Glucose kinase</fullName>
    </alternativeName>
</protein>
<evidence type="ECO:0000256" key="3">
    <source>
        <dbReference type="HAMAP-Rule" id="MF_00524"/>
    </source>
</evidence>
<keyword evidence="6" id="KW-1185">Reference proteome</keyword>
<comment type="similarity">
    <text evidence="3 4">Belongs to the bacterial glucokinase family.</text>
</comment>
<comment type="caution">
    <text evidence="5">The sequence shown here is derived from an EMBL/GenBank/DDBJ whole genome shotgun (WGS) entry which is preliminary data.</text>
</comment>
<keyword evidence="3" id="KW-0963">Cytoplasm</keyword>
<keyword evidence="2 3" id="KW-0418">Kinase</keyword>
<organism evidence="5 6">
    <name type="scientific">Altericroceibacterium spongiae</name>
    <dbReference type="NCBI Taxonomy" id="2320269"/>
    <lineage>
        <taxon>Bacteria</taxon>
        <taxon>Pseudomonadati</taxon>
        <taxon>Pseudomonadota</taxon>
        <taxon>Alphaproteobacteria</taxon>
        <taxon>Sphingomonadales</taxon>
        <taxon>Erythrobacteraceae</taxon>
        <taxon>Altericroceibacterium</taxon>
    </lineage>
</organism>
<dbReference type="InterPro" id="IPR050201">
    <property type="entry name" value="Bacterial_glucokinase"/>
</dbReference>
<keyword evidence="3" id="KW-0324">Glycolysis</keyword>
<dbReference type="GO" id="GO:0005536">
    <property type="term" value="F:D-glucose binding"/>
    <property type="evidence" value="ECO:0007669"/>
    <property type="project" value="InterPro"/>
</dbReference>
<evidence type="ECO:0000256" key="2">
    <source>
        <dbReference type="ARBA" id="ARBA00022777"/>
    </source>
</evidence>
<dbReference type="HAMAP" id="MF_00524">
    <property type="entry name" value="Glucokinase"/>
    <property type="match status" value="1"/>
</dbReference>
<accession>A0A420EK75</accession>
<dbReference type="GO" id="GO:0006096">
    <property type="term" value="P:glycolytic process"/>
    <property type="evidence" value="ECO:0007669"/>
    <property type="project" value="UniProtKB-UniRule"/>
</dbReference>